<dbReference type="EMBL" id="JAGKQQ010000001">
    <property type="protein sequence ID" value="MBP3959247.1"/>
    <property type="molecule type" value="Genomic_DNA"/>
</dbReference>
<dbReference type="InterPro" id="IPR037883">
    <property type="entry name" value="Knr4/Smi1-like_sf"/>
</dbReference>
<dbReference type="Gene3D" id="3.40.1580.10">
    <property type="entry name" value="SMI1/KNR4-like"/>
    <property type="match status" value="1"/>
</dbReference>
<dbReference type="PANTHER" id="PTHR47432:SF1">
    <property type="entry name" value="CELL WALL ASSEMBLY REGULATOR SMI1"/>
    <property type="match status" value="1"/>
</dbReference>
<evidence type="ECO:0000313" key="3">
    <source>
        <dbReference type="Proteomes" id="UP000676565"/>
    </source>
</evidence>
<proteinExistence type="predicted"/>
<sequence>MSTRAKIHDTLERLERWLREHQPAFLAAMRPGATDAELDDLERAIGRQLPDDVRAFYRWRGGVEEGVCCWDECPFWGGFRPMPLDEVRQDHTDFCAHAPSWNSPDRPAWWLPDWVPFLSLDGCQLWYCVDTAGVWTGARGQIVWFDNKGEDRSIQAASLGDWLRILVVDLERGLIFGANNQRHESASDRNPFGYPNYQYKASRAPAVPASSVETFVTTGPASFGVGSRVRVRESCPFEGQEGTVIRLGFNSKTIIEFVFWGRSFEVPVPLEQLVLIKQPEVSELSREWMTSTDASRLLDLLGSHPRVRKLWLFAAASWRDREEFPTLPVIGQIEQLADGEISMEELAQALDEFWGGIDEYRIKQQVGWGARWLRRAVYEGAANVETLAREFISGHGTANLIREIFPNPFAPPRFDPAWRTADVVALARGIYDDRAFERMPILADALQEAGCDNADILTHCRDANQVHVRGCWVLDLCLGLE</sequence>
<reference evidence="2 3" key="1">
    <citation type="submission" date="2021-04" db="EMBL/GenBank/DDBJ databases">
        <authorList>
            <person name="Ivanova A."/>
        </authorList>
    </citation>
    <scope>NUCLEOTIDE SEQUENCE [LARGE SCALE GENOMIC DNA]</scope>
    <source>
        <strain evidence="2 3">G18</strain>
    </source>
</reference>
<accession>A0ABS5C0S4</accession>
<comment type="caution">
    <text evidence="2">The sequence shown here is derived from an EMBL/GenBank/DDBJ whole genome shotgun (WGS) entry which is preliminary data.</text>
</comment>
<feature type="domain" description="Knr4/Smi1-like" evidence="1">
    <location>
        <begin position="32"/>
        <end position="165"/>
    </location>
</feature>
<dbReference type="SMART" id="SM00860">
    <property type="entry name" value="SMI1_KNR4"/>
    <property type="match status" value="1"/>
</dbReference>
<dbReference type="RefSeq" id="WP_210659848.1">
    <property type="nucleotide sequence ID" value="NZ_JAGKQQ010000001.1"/>
</dbReference>
<dbReference type="InterPro" id="IPR018958">
    <property type="entry name" value="Knr4/Smi1-like_dom"/>
</dbReference>
<protein>
    <submittedName>
        <fullName evidence="2">SMI1/KNR4 family protein</fullName>
    </submittedName>
</protein>
<dbReference type="Pfam" id="PF09346">
    <property type="entry name" value="SMI1_KNR4"/>
    <property type="match status" value="1"/>
</dbReference>
<keyword evidence="3" id="KW-1185">Reference proteome</keyword>
<dbReference type="Proteomes" id="UP000676565">
    <property type="component" value="Unassembled WGS sequence"/>
</dbReference>
<gene>
    <name evidence="2" type="ORF">J8F10_28720</name>
</gene>
<dbReference type="PANTHER" id="PTHR47432">
    <property type="entry name" value="CELL WALL ASSEMBLY REGULATOR SMI1"/>
    <property type="match status" value="1"/>
</dbReference>
<dbReference type="InterPro" id="IPR051873">
    <property type="entry name" value="KNR4/SMI1_regulator"/>
</dbReference>
<organism evidence="2 3">
    <name type="scientific">Gemmata palustris</name>
    <dbReference type="NCBI Taxonomy" id="2822762"/>
    <lineage>
        <taxon>Bacteria</taxon>
        <taxon>Pseudomonadati</taxon>
        <taxon>Planctomycetota</taxon>
        <taxon>Planctomycetia</taxon>
        <taxon>Gemmatales</taxon>
        <taxon>Gemmataceae</taxon>
        <taxon>Gemmata</taxon>
    </lineage>
</organism>
<evidence type="ECO:0000259" key="1">
    <source>
        <dbReference type="SMART" id="SM00860"/>
    </source>
</evidence>
<evidence type="ECO:0000313" key="2">
    <source>
        <dbReference type="EMBL" id="MBP3959247.1"/>
    </source>
</evidence>
<dbReference type="SUPFAM" id="SSF160631">
    <property type="entry name" value="SMI1/KNR4-like"/>
    <property type="match status" value="1"/>
</dbReference>
<name>A0ABS5C0S4_9BACT</name>